<reference evidence="8 9" key="1">
    <citation type="journal article" date="2017" name="Genome Announc.">
        <title>Draft Genome Sequence of a Sporulating and Motile Strain of Lachnotalea glycerini Isolated from Water in Quebec City, Canada.</title>
        <authorList>
            <person name="Maheux A.F."/>
            <person name="Boudreau D.K."/>
            <person name="Berube E."/>
            <person name="Boissinot M."/>
            <person name="Raymond F."/>
            <person name="Brodeur S."/>
            <person name="Corbeil J."/>
            <person name="Isabel S."/>
            <person name="Omar R.F."/>
            <person name="Bergeron M.G."/>
        </authorList>
    </citation>
    <scope>NUCLEOTIDE SEQUENCE [LARGE SCALE GENOMIC DNA]</scope>
    <source>
        <strain evidence="8 9">CCRI-19302</strain>
    </source>
</reference>
<dbReference type="RefSeq" id="WP_094376385.1">
    <property type="nucleotide sequence ID" value="NZ_NOKA02000008.1"/>
</dbReference>
<comment type="pathway">
    <text evidence="4">Polyol metabolism; myo-inositol degradation into acetyl-CoA; acetyl-CoA from myo-inositol: step 1/7.</text>
</comment>
<gene>
    <name evidence="4" type="primary">iolG</name>
    <name evidence="7" type="ORF">C8E03_10249</name>
    <name evidence="8" type="ORF">CG710_007070</name>
</gene>
<sequence length="342" mass="38489">MELRIGVIGTGAIGEDHIRRITNVVAGAKVVAVSDINVENAKRIAEEYNSVFYETGEQVIHSKEVDAVVIASWDPTHAHFVLECIKASKYVLCEKPLATSAEDCKKITEAEIACGKHLIQVGFMRRFDKGYKQIKSVIESGKIGEPLMLHCIHRNRIPGPKHTTVMSIKNSVIHEIDVIRWLLGEDYKSAQVIIPKSTRLAEEGLKDPQIILLETQSGVRIDVESFVNCQYGYDVQCEVVGEKGTVRLPDPANVRMRLKGVNSYEIYPDWSDRFIEAYDIEFMQWVNSVKQETLFGPSAWDGYVACVTADACTRAREEGSIVPIMMPKRPAFYDNEERGKRL</sequence>
<evidence type="ECO:0000256" key="4">
    <source>
        <dbReference type="HAMAP-Rule" id="MF_01671"/>
    </source>
</evidence>
<dbReference type="InterPro" id="IPR004104">
    <property type="entry name" value="Gfo/Idh/MocA-like_OxRdtase_C"/>
</dbReference>
<dbReference type="InterPro" id="IPR000683">
    <property type="entry name" value="Gfo/Idh/MocA-like_OxRdtase_N"/>
</dbReference>
<feature type="domain" description="Gfo/Idh/MocA-like oxidoreductase C-terminal" evidence="6">
    <location>
        <begin position="135"/>
        <end position="323"/>
    </location>
</feature>
<keyword evidence="3 4" id="KW-0520">NAD</keyword>
<evidence type="ECO:0000313" key="7">
    <source>
        <dbReference type="EMBL" id="PXV93282.1"/>
    </source>
</evidence>
<dbReference type="EC" id="1.1.1.369" evidence="4"/>
<dbReference type="GO" id="GO:0000166">
    <property type="term" value="F:nucleotide binding"/>
    <property type="evidence" value="ECO:0007669"/>
    <property type="project" value="InterPro"/>
</dbReference>
<evidence type="ECO:0000256" key="3">
    <source>
        <dbReference type="ARBA" id="ARBA00023027"/>
    </source>
</evidence>
<dbReference type="EC" id="1.1.1.18" evidence="4"/>
<dbReference type="SUPFAM" id="SSF55347">
    <property type="entry name" value="Glyceraldehyde-3-phosphate dehydrogenase-like, C-terminal domain"/>
    <property type="match status" value="1"/>
</dbReference>
<evidence type="ECO:0000259" key="6">
    <source>
        <dbReference type="Pfam" id="PF02894"/>
    </source>
</evidence>
<evidence type="ECO:0000259" key="5">
    <source>
        <dbReference type="Pfam" id="PF01408"/>
    </source>
</evidence>
<evidence type="ECO:0000256" key="1">
    <source>
        <dbReference type="ARBA" id="ARBA00010928"/>
    </source>
</evidence>
<dbReference type="PANTHER" id="PTHR43593">
    <property type="match status" value="1"/>
</dbReference>
<dbReference type="EMBL" id="NOKA02000008">
    <property type="protein sequence ID" value="RDY31900.1"/>
    <property type="molecule type" value="Genomic_DNA"/>
</dbReference>
<dbReference type="Pfam" id="PF02894">
    <property type="entry name" value="GFO_IDH_MocA_C"/>
    <property type="match status" value="1"/>
</dbReference>
<dbReference type="InterPro" id="IPR023794">
    <property type="entry name" value="MI/DCI_dehydrogenase"/>
</dbReference>
<evidence type="ECO:0000313" key="9">
    <source>
        <dbReference type="Proteomes" id="UP000216411"/>
    </source>
</evidence>
<dbReference type="PANTHER" id="PTHR43593:SF1">
    <property type="entry name" value="INOSITOL 2-DEHYDROGENASE"/>
    <property type="match status" value="1"/>
</dbReference>
<name>A0A255INT5_9FIRM</name>
<dbReference type="GO" id="GO:0050112">
    <property type="term" value="F:inositol 2-dehydrogenase (NAD+) activity"/>
    <property type="evidence" value="ECO:0007669"/>
    <property type="project" value="UniProtKB-UniRule"/>
</dbReference>
<dbReference type="OrthoDB" id="9815825at2"/>
<keyword evidence="9" id="KW-1185">Reference proteome</keyword>
<evidence type="ECO:0000313" key="10">
    <source>
        <dbReference type="Proteomes" id="UP000247523"/>
    </source>
</evidence>
<dbReference type="UniPathway" id="UPA00076">
    <property type="reaction ID" value="UER00143"/>
</dbReference>
<dbReference type="AlphaFoldDB" id="A0A255INT5"/>
<evidence type="ECO:0000256" key="2">
    <source>
        <dbReference type="ARBA" id="ARBA00023002"/>
    </source>
</evidence>
<comment type="catalytic activity">
    <reaction evidence="4">
        <text>1D-chiro-inositol + NAD(+) = scyllo-inosine + NADH + H(+)</text>
        <dbReference type="Rhea" id="RHEA:25832"/>
        <dbReference type="ChEBI" id="CHEBI:15378"/>
        <dbReference type="ChEBI" id="CHEBI:27372"/>
        <dbReference type="ChEBI" id="CHEBI:50920"/>
        <dbReference type="ChEBI" id="CHEBI:57540"/>
        <dbReference type="ChEBI" id="CHEBI:57945"/>
        <dbReference type="EC" id="1.1.1.369"/>
    </reaction>
</comment>
<dbReference type="Gene3D" id="3.30.360.10">
    <property type="entry name" value="Dihydrodipicolinate Reductase, domain 2"/>
    <property type="match status" value="1"/>
</dbReference>
<reference evidence="8" key="3">
    <citation type="submission" date="2018-07" db="EMBL/GenBank/DDBJ databases">
        <authorList>
            <person name="Quirk P.G."/>
            <person name="Krulwich T.A."/>
        </authorList>
    </citation>
    <scope>NUCLEOTIDE SEQUENCE</scope>
    <source>
        <strain evidence="8">CCRI-19302</strain>
    </source>
</reference>
<dbReference type="SUPFAM" id="SSF51735">
    <property type="entry name" value="NAD(P)-binding Rossmann-fold domains"/>
    <property type="match status" value="1"/>
</dbReference>
<dbReference type="EMBL" id="QICS01000002">
    <property type="protein sequence ID" value="PXV93282.1"/>
    <property type="molecule type" value="Genomic_DNA"/>
</dbReference>
<dbReference type="HAMAP" id="MF_01671">
    <property type="entry name" value="IolG"/>
    <property type="match status" value="1"/>
</dbReference>
<dbReference type="Pfam" id="PF01408">
    <property type="entry name" value="GFO_IDH_MocA"/>
    <property type="match status" value="1"/>
</dbReference>
<organism evidence="8 9">
    <name type="scientific">Lachnotalea glycerini</name>
    <dbReference type="NCBI Taxonomy" id="1763509"/>
    <lineage>
        <taxon>Bacteria</taxon>
        <taxon>Bacillati</taxon>
        <taxon>Bacillota</taxon>
        <taxon>Clostridia</taxon>
        <taxon>Lachnospirales</taxon>
        <taxon>Lachnospiraceae</taxon>
        <taxon>Lachnotalea</taxon>
    </lineage>
</organism>
<evidence type="ECO:0000313" key="8">
    <source>
        <dbReference type="EMBL" id="RDY31900.1"/>
    </source>
</evidence>
<comment type="similarity">
    <text evidence="1 4">Belongs to the Gfo/Idh/MocA family.</text>
</comment>
<dbReference type="Proteomes" id="UP000216411">
    <property type="component" value="Unassembled WGS sequence"/>
</dbReference>
<feature type="domain" description="Gfo/Idh/MocA-like oxidoreductase N-terminal" evidence="5">
    <location>
        <begin position="3"/>
        <end position="117"/>
    </location>
</feature>
<dbReference type="Proteomes" id="UP000247523">
    <property type="component" value="Unassembled WGS sequence"/>
</dbReference>
<comment type="catalytic activity">
    <reaction evidence="4">
        <text>myo-inositol + NAD(+) = scyllo-inosose + NADH + H(+)</text>
        <dbReference type="Rhea" id="RHEA:16949"/>
        <dbReference type="ChEBI" id="CHEBI:15378"/>
        <dbReference type="ChEBI" id="CHEBI:17268"/>
        <dbReference type="ChEBI" id="CHEBI:17811"/>
        <dbReference type="ChEBI" id="CHEBI:57540"/>
        <dbReference type="ChEBI" id="CHEBI:57945"/>
        <dbReference type="EC" id="1.1.1.18"/>
    </reaction>
</comment>
<dbReference type="InterPro" id="IPR050424">
    <property type="entry name" value="Gfo-Idh-MocA_inositol_DH"/>
</dbReference>
<comment type="caution">
    <text evidence="8">The sequence shown here is derived from an EMBL/GenBank/DDBJ whole genome shotgun (WGS) entry which is preliminary data.</text>
</comment>
<accession>A0A255INT5</accession>
<dbReference type="InterPro" id="IPR036291">
    <property type="entry name" value="NAD(P)-bd_dom_sf"/>
</dbReference>
<keyword evidence="2 4" id="KW-0560">Oxidoreductase</keyword>
<comment type="subunit">
    <text evidence="4">Homotetramer.</text>
</comment>
<protein>
    <recommendedName>
        <fullName evidence="4">Inositol 2-dehydrogenase/D-chiro-inositol 3-dehydrogenase</fullName>
        <ecNumber evidence="4">1.1.1.18</ecNumber>
        <ecNumber evidence="4">1.1.1.369</ecNumber>
    </recommendedName>
    <alternativeName>
        <fullName evidence="4">Myo-inositol 2-dehydrogenase/D-chiro-inositol 3-dehydrogenase</fullName>
        <shortName evidence="4">MI 2-dehydrogenase/DCI 3-dehydrogenase</shortName>
    </alternativeName>
</protein>
<dbReference type="GO" id="GO:0019310">
    <property type="term" value="P:inositol catabolic process"/>
    <property type="evidence" value="ECO:0007669"/>
    <property type="project" value="UniProtKB-UniRule"/>
</dbReference>
<proteinExistence type="inferred from homology"/>
<dbReference type="Gene3D" id="3.40.50.720">
    <property type="entry name" value="NAD(P)-binding Rossmann-like Domain"/>
    <property type="match status" value="1"/>
</dbReference>
<reference evidence="7 10" key="2">
    <citation type="submission" date="2018-05" db="EMBL/GenBank/DDBJ databases">
        <title>Genomic Encyclopedia of Type Strains, Phase IV (KMG-IV): sequencing the most valuable type-strain genomes for metagenomic binning, comparative biology and taxonomic classification.</title>
        <authorList>
            <person name="Goeker M."/>
        </authorList>
    </citation>
    <scope>NUCLEOTIDE SEQUENCE [LARGE SCALE GENOMIC DNA]</scope>
    <source>
        <strain evidence="7 10">DSM 28816</strain>
    </source>
</reference>
<comment type="function">
    <text evidence="4">Involved in the oxidation of myo-inositol (MI) and D-chiro-inositol (DCI) to 2-keto-myo-inositol (2KMI or 2-inosose) and 1-keto-D-chiro-inositol (1KDCI), respectively.</text>
</comment>